<dbReference type="InterPro" id="IPR005184">
    <property type="entry name" value="DUF306_Meta_HslJ"/>
</dbReference>
<sequence>MSVSAFKIERQMLDTPSCHNHTRTNRMTWTTWRTWLALTATAGMVAGCASTPAPSGEAFITGSASYRERLALPDNAVFEAVLEDVSRADARAVVLGQQRIGPAGNPPYTLRIAYDPRKIEASGRYAVRTSIRVNDQLWFVQDQAAPVLQTPGDNRVEVVLKRVQSAPAQPGQATPAPPPAGTDLVAPALRQDWRVTHIGGQAVPASDTRVAQIRFDGQQPRVSGNTSCNGFSATYSASGNRLQFGPIMSTKMACAGSVEREFVQALQAVRTQRVNGTQLQLLDAAGRVVMQLAAPR</sequence>
<organism evidence="2 3">
    <name type="scientific">Comamonas serinivorans</name>
    <dbReference type="NCBI Taxonomy" id="1082851"/>
    <lineage>
        <taxon>Bacteria</taxon>
        <taxon>Pseudomonadati</taxon>
        <taxon>Pseudomonadota</taxon>
        <taxon>Betaproteobacteria</taxon>
        <taxon>Burkholderiales</taxon>
        <taxon>Comamonadaceae</taxon>
        <taxon>Comamonas</taxon>
    </lineage>
</organism>
<feature type="domain" description="DUF306" evidence="1">
    <location>
        <begin position="190"/>
        <end position="292"/>
    </location>
</feature>
<dbReference type="InterPro" id="IPR039366">
    <property type="entry name" value="Pilotin"/>
</dbReference>
<dbReference type="KEGG" id="cser:CCO03_01110"/>
<dbReference type="Pfam" id="PF03724">
    <property type="entry name" value="META"/>
    <property type="match status" value="1"/>
</dbReference>
<keyword evidence="3" id="KW-1185">Reference proteome</keyword>
<dbReference type="PANTHER" id="PTHR38013">
    <property type="entry name" value="GLYCOPROTEIN/POLYSACCHARIDE METABOLISM"/>
    <property type="match status" value="1"/>
</dbReference>
<dbReference type="InterPro" id="IPR038670">
    <property type="entry name" value="HslJ-like_sf"/>
</dbReference>
<dbReference type="Gene3D" id="2.40.128.270">
    <property type="match status" value="1"/>
</dbReference>
<dbReference type="InterPro" id="IPR053196">
    <property type="entry name" value="Lipoprotein_YbaY-like"/>
</dbReference>
<evidence type="ECO:0000313" key="3">
    <source>
        <dbReference type="Proteomes" id="UP000196138"/>
    </source>
</evidence>
<dbReference type="PANTHER" id="PTHR38013:SF1">
    <property type="entry name" value="GLYCOPROTEIN_POLYSACCHARIDE METABOLISM"/>
    <property type="match status" value="1"/>
</dbReference>
<dbReference type="EMBL" id="CP021455">
    <property type="protein sequence ID" value="ARU03467.1"/>
    <property type="molecule type" value="Genomic_DNA"/>
</dbReference>
<dbReference type="Proteomes" id="UP000196138">
    <property type="component" value="Chromosome"/>
</dbReference>
<accession>A0A1Y0EIQ5</accession>
<reference evidence="2 3" key="1">
    <citation type="submission" date="2017-05" db="EMBL/GenBank/DDBJ databases">
        <authorList>
            <person name="Song R."/>
            <person name="Chenine A.L."/>
            <person name="Ruprecht R.M."/>
        </authorList>
    </citation>
    <scope>NUCLEOTIDE SEQUENCE [LARGE SCALE GENOMIC DNA]</scope>
    <source>
        <strain evidence="2 3">DSM 26136</strain>
    </source>
</reference>
<name>A0A1Y0EIQ5_9BURK</name>
<protein>
    <recommendedName>
        <fullName evidence="1">DUF306 domain-containing protein</fullName>
    </recommendedName>
</protein>
<dbReference type="OrthoDB" id="5348860at2"/>
<dbReference type="AlphaFoldDB" id="A0A1Y0EIQ5"/>
<proteinExistence type="predicted"/>
<evidence type="ECO:0000313" key="2">
    <source>
        <dbReference type="EMBL" id="ARU03467.1"/>
    </source>
</evidence>
<gene>
    <name evidence="2" type="ORF">CCO03_01110</name>
</gene>
<evidence type="ECO:0000259" key="1">
    <source>
        <dbReference type="Pfam" id="PF03724"/>
    </source>
</evidence>
<dbReference type="Pfam" id="PF09619">
    <property type="entry name" value="YscW"/>
    <property type="match status" value="1"/>
</dbReference>